<feature type="non-terminal residue" evidence="2">
    <location>
        <position position="1"/>
    </location>
</feature>
<accession>A0A6G0VL88</accession>
<evidence type="ECO:0000313" key="2">
    <source>
        <dbReference type="EMBL" id="KAF0696225.1"/>
    </source>
</evidence>
<proteinExistence type="predicted"/>
<dbReference type="OrthoDB" id="10535892at2759"/>
<keyword evidence="3" id="KW-1185">Reference proteome</keyword>
<protein>
    <submittedName>
        <fullName evidence="2">Uncharacterized protein</fullName>
    </submittedName>
</protein>
<sequence length="258" mass="29930">ITSRNNAPISNYGGGFRCESEYPWCIIERKAGKKALICPFDLQSKLETYGVSIFNDDLLQYNSIIWSEIATYFKNVVKPSSLYLIVTQNRHNILTNLKAKFNIHSEENDKHLFYQDQDSIDFNMNSNGITKIESDDDSDRKSENGEESECDNYEPKYVQKMTSKTVFDLDIPYDTYCKMKPVSVIYGKNNREYKVLKPGAWTNIIFDEFQKKFKLPCCFVFKRCKVFSSSAVNFLKLFAKCKDKSCVADFYAFAQKQP</sequence>
<feature type="non-terminal residue" evidence="2">
    <location>
        <position position="258"/>
    </location>
</feature>
<comment type="caution">
    <text evidence="2">The sequence shown here is derived from an EMBL/GenBank/DDBJ whole genome shotgun (WGS) entry which is preliminary data.</text>
</comment>
<name>A0A6G0VL88_APHCR</name>
<feature type="region of interest" description="Disordered" evidence="1">
    <location>
        <begin position="130"/>
        <end position="151"/>
    </location>
</feature>
<dbReference type="Proteomes" id="UP000478052">
    <property type="component" value="Unassembled WGS sequence"/>
</dbReference>
<reference evidence="2 3" key="1">
    <citation type="submission" date="2019-08" db="EMBL/GenBank/DDBJ databases">
        <title>Whole genome of Aphis craccivora.</title>
        <authorList>
            <person name="Voronova N.V."/>
            <person name="Shulinski R.S."/>
            <person name="Bandarenka Y.V."/>
            <person name="Zhorov D.G."/>
            <person name="Warner D."/>
        </authorList>
    </citation>
    <scope>NUCLEOTIDE SEQUENCE [LARGE SCALE GENOMIC DNA]</scope>
    <source>
        <strain evidence="2">180601</strain>
        <tissue evidence="2">Whole Body</tissue>
    </source>
</reference>
<evidence type="ECO:0000313" key="3">
    <source>
        <dbReference type="Proteomes" id="UP000478052"/>
    </source>
</evidence>
<organism evidence="2 3">
    <name type="scientific">Aphis craccivora</name>
    <name type="common">Cowpea aphid</name>
    <dbReference type="NCBI Taxonomy" id="307492"/>
    <lineage>
        <taxon>Eukaryota</taxon>
        <taxon>Metazoa</taxon>
        <taxon>Ecdysozoa</taxon>
        <taxon>Arthropoda</taxon>
        <taxon>Hexapoda</taxon>
        <taxon>Insecta</taxon>
        <taxon>Pterygota</taxon>
        <taxon>Neoptera</taxon>
        <taxon>Paraneoptera</taxon>
        <taxon>Hemiptera</taxon>
        <taxon>Sternorrhyncha</taxon>
        <taxon>Aphidomorpha</taxon>
        <taxon>Aphidoidea</taxon>
        <taxon>Aphididae</taxon>
        <taxon>Aphidini</taxon>
        <taxon>Aphis</taxon>
        <taxon>Aphis</taxon>
    </lineage>
</organism>
<evidence type="ECO:0000256" key="1">
    <source>
        <dbReference type="SAM" id="MobiDB-lite"/>
    </source>
</evidence>
<dbReference type="EMBL" id="VUJU01015188">
    <property type="protein sequence ID" value="KAF0696225.1"/>
    <property type="molecule type" value="Genomic_DNA"/>
</dbReference>
<dbReference type="AlphaFoldDB" id="A0A6G0VL88"/>
<gene>
    <name evidence="2" type="ORF">FWK35_00032645</name>
</gene>